<dbReference type="AlphaFoldDB" id="A0A8C2FDR8"/>
<dbReference type="GO" id="GO:0019367">
    <property type="term" value="P:fatty acid elongation, saturated fatty acid"/>
    <property type="evidence" value="ECO:0007669"/>
    <property type="project" value="TreeGrafter"/>
</dbReference>
<dbReference type="PANTHER" id="PTHR11157:SF68">
    <property type="entry name" value="ELONGATION OF VERY LONG CHAIN FATTY ACIDS PROTEIN 3"/>
    <property type="match status" value="1"/>
</dbReference>
<dbReference type="GO" id="GO:0030148">
    <property type="term" value="P:sphingolipid biosynthetic process"/>
    <property type="evidence" value="ECO:0007669"/>
    <property type="project" value="TreeGrafter"/>
</dbReference>
<accession>A0A8C2FDR8</accession>
<sequence>MKFSRRVLGATDQRSSPVPLGNTFIASGSPAEDISTHRTMRMNESLHAFDFERQFDDRAALEWFERNWGAAFVLSGVYVLVIVLGRVFMKDRQKLELRKPLVLWSLCLATFSIMGAMRTGWYMFSLVRSRGLRESVCDTGFFSASVSKFWAFAFTLSKAPELGKTFTLTADSLTALVNIAHKTSIIPLFFSEKKNGTIFTQKLQHFTNSYKEMCPCSTE</sequence>
<keyword evidence="3 10" id="KW-0808">Transferase</keyword>
<evidence type="ECO:0000256" key="7">
    <source>
        <dbReference type="ARBA" id="ARBA00023098"/>
    </source>
</evidence>
<dbReference type="GO" id="GO:0042761">
    <property type="term" value="P:very long-chain fatty acid biosynthetic process"/>
    <property type="evidence" value="ECO:0007669"/>
    <property type="project" value="TreeGrafter"/>
</dbReference>
<feature type="transmembrane region" description="Helical" evidence="10">
    <location>
        <begin position="68"/>
        <end position="89"/>
    </location>
</feature>
<keyword evidence="9 10" id="KW-0275">Fatty acid biosynthesis</keyword>
<evidence type="ECO:0000256" key="8">
    <source>
        <dbReference type="ARBA" id="ARBA00023136"/>
    </source>
</evidence>
<protein>
    <recommendedName>
        <fullName evidence="10">Elongation of very long chain fatty acids protein</fullName>
        <ecNumber evidence="10">2.3.1.199</ecNumber>
    </recommendedName>
    <alternativeName>
        <fullName evidence="10">Very-long-chain 3-oxoacyl-CoA synthase</fullName>
    </alternativeName>
</protein>
<feature type="transmembrane region" description="Helical" evidence="10">
    <location>
        <begin position="101"/>
        <end position="124"/>
    </location>
</feature>
<dbReference type="EC" id="2.3.1.199" evidence="10"/>
<keyword evidence="5 10" id="KW-0276">Fatty acid metabolism</keyword>
<evidence type="ECO:0000256" key="4">
    <source>
        <dbReference type="ARBA" id="ARBA00022692"/>
    </source>
</evidence>
<keyword evidence="7 10" id="KW-0443">Lipid metabolism</keyword>
<evidence type="ECO:0000256" key="1">
    <source>
        <dbReference type="ARBA" id="ARBA00004141"/>
    </source>
</evidence>
<evidence type="ECO:0000256" key="9">
    <source>
        <dbReference type="ARBA" id="ARBA00023160"/>
    </source>
</evidence>
<dbReference type="GO" id="GO:0034626">
    <property type="term" value="P:fatty acid elongation, polyunsaturated fatty acid"/>
    <property type="evidence" value="ECO:0007669"/>
    <property type="project" value="TreeGrafter"/>
</dbReference>
<evidence type="ECO:0000256" key="10">
    <source>
        <dbReference type="RuleBase" id="RU361115"/>
    </source>
</evidence>
<evidence type="ECO:0000313" key="12">
    <source>
        <dbReference type="Proteomes" id="UP000694701"/>
    </source>
</evidence>
<comment type="catalytic activity">
    <reaction evidence="10">
        <text>a very-long-chain acyl-CoA + malonyl-CoA + H(+) = a very-long-chain 3-oxoacyl-CoA + CO2 + CoA</text>
        <dbReference type="Rhea" id="RHEA:32727"/>
        <dbReference type="ChEBI" id="CHEBI:15378"/>
        <dbReference type="ChEBI" id="CHEBI:16526"/>
        <dbReference type="ChEBI" id="CHEBI:57287"/>
        <dbReference type="ChEBI" id="CHEBI:57384"/>
        <dbReference type="ChEBI" id="CHEBI:90725"/>
        <dbReference type="ChEBI" id="CHEBI:90736"/>
        <dbReference type="EC" id="2.3.1.199"/>
    </reaction>
</comment>
<evidence type="ECO:0000256" key="3">
    <source>
        <dbReference type="ARBA" id="ARBA00022679"/>
    </source>
</evidence>
<dbReference type="Pfam" id="PF01151">
    <property type="entry name" value="ELO"/>
    <property type="match status" value="1"/>
</dbReference>
<dbReference type="Proteomes" id="UP000694701">
    <property type="component" value="Unplaced"/>
</dbReference>
<dbReference type="InterPro" id="IPR002076">
    <property type="entry name" value="ELO_fam"/>
</dbReference>
<dbReference type="Ensembl" id="ENSCCRT00020060378.1">
    <property type="protein sequence ID" value="ENSCCRP00020054973.1"/>
    <property type="gene ID" value="ENSCCRG00020025446.1"/>
</dbReference>
<comment type="subcellular location">
    <subcellularLocation>
        <location evidence="1">Membrane</location>
        <topology evidence="1">Multi-pass membrane protein</topology>
    </subcellularLocation>
</comment>
<organism evidence="11 12">
    <name type="scientific">Cyprinus carpio</name>
    <name type="common">Common carp</name>
    <dbReference type="NCBI Taxonomy" id="7962"/>
    <lineage>
        <taxon>Eukaryota</taxon>
        <taxon>Metazoa</taxon>
        <taxon>Chordata</taxon>
        <taxon>Craniata</taxon>
        <taxon>Vertebrata</taxon>
        <taxon>Euteleostomi</taxon>
        <taxon>Actinopterygii</taxon>
        <taxon>Neopterygii</taxon>
        <taxon>Teleostei</taxon>
        <taxon>Ostariophysi</taxon>
        <taxon>Cypriniformes</taxon>
        <taxon>Cyprinidae</taxon>
        <taxon>Cyprininae</taxon>
        <taxon>Cyprinus</taxon>
    </lineage>
</organism>
<keyword evidence="2 10" id="KW-0444">Lipid biosynthesis</keyword>
<dbReference type="GO" id="GO:0034625">
    <property type="term" value="P:fatty acid elongation, monounsaturated fatty acid"/>
    <property type="evidence" value="ECO:0007669"/>
    <property type="project" value="TreeGrafter"/>
</dbReference>
<dbReference type="PANTHER" id="PTHR11157">
    <property type="entry name" value="FATTY ACID ACYL TRANSFERASE-RELATED"/>
    <property type="match status" value="1"/>
</dbReference>
<reference evidence="11" key="1">
    <citation type="submission" date="2025-08" db="UniProtKB">
        <authorList>
            <consortium name="Ensembl"/>
        </authorList>
    </citation>
    <scope>IDENTIFICATION</scope>
</reference>
<proteinExistence type="inferred from homology"/>
<comment type="similarity">
    <text evidence="10">Belongs to the ELO family.</text>
</comment>
<evidence type="ECO:0000256" key="5">
    <source>
        <dbReference type="ARBA" id="ARBA00022832"/>
    </source>
</evidence>
<keyword evidence="6 10" id="KW-1133">Transmembrane helix</keyword>
<evidence type="ECO:0000256" key="6">
    <source>
        <dbReference type="ARBA" id="ARBA00022989"/>
    </source>
</evidence>
<keyword evidence="4 10" id="KW-0812">Transmembrane</keyword>
<name>A0A8C2FDR8_CYPCA</name>
<comment type="caution">
    <text evidence="10">Lacks conserved residue(s) required for the propagation of feature annotation.</text>
</comment>
<evidence type="ECO:0000313" key="11">
    <source>
        <dbReference type="Ensembl" id="ENSCCRP00020054973.1"/>
    </source>
</evidence>
<dbReference type="GO" id="GO:0009922">
    <property type="term" value="F:fatty acid elongase activity"/>
    <property type="evidence" value="ECO:0007669"/>
    <property type="project" value="UniProtKB-EC"/>
</dbReference>
<evidence type="ECO:0000256" key="2">
    <source>
        <dbReference type="ARBA" id="ARBA00022516"/>
    </source>
</evidence>
<dbReference type="GO" id="GO:0005789">
    <property type="term" value="C:endoplasmic reticulum membrane"/>
    <property type="evidence" value="ECO:0007669"/>
    <property type="project" value="TreeGrafter"/>
</dbReference>
<keyword evidence="8 10" id="KW-0472">Membrane</keyword>